<dbReference type="EMBL" id="FNOK01000020">
    <property type="protein sequence ID" value="SDY13892.1"/>
    <property type="molecule type" value="Genomic_DNA"/>
</dbReference>
<gene>
    <name evidence="1" type="ORF">SAMN05216215_1020121</name>
</gene>
<dbReference type="Proteomes" id="UP000199529">
    <property type="component" value="Unassembled WGS sequence"/>
</dbReference>
<dbReference type="STRING" id="418495.SAMN05216215_1020121"/>
<dbReference type="RefSeq" id="WP_177226625.1">
    <property type="nucleotide sequence ID" value="NZ_FNOK01000020.1"/>
</dbReference>
<accession>A0A1H3HEJ1</accession>
<dbReference type="AlphaFoldDB" id="A0A1H3HEJ1"/>
<protein>
    <submittedName>
        <fullName evidence="1">Uncharacterized protein</fullName>
    </submittedName>
</protein>
<proteinExistence type="predicted"/>
<reference evidence="2" key="1">
    <citation type="submission" date="2016-10" db="EMBL/GenBank/DDBJ databases">
        <authorList>
            <person name="Varghese N."/>
            <person name="Submissions S."/>
        </authorList>
    </citation>
    <scope>NUCLEOTIDE SEQUENCE [LARGE SCALE GENOMIC DNA]</scope>
    <source>
        <strain evidence="2">CGMCC 4.3530</strain>
    </source>
</reference>
<evidence type="ECO:0000313" key="2">
    <source>
        <dbReference type="Proteomes" id="UP000199529"/>
    </source>
</evidence>
<sequence>MRAVDQLSFYSAEARQPDVADLAGMLCGPGQAVGFGRGTAARLSVVVDAEWRARTLVAACAERGVEAELGRSEEGRPLIRTAFRADLTGLAARWLRGAVKSVPPDFVPDGAALRLWALTAGSAEPAGYRLGLDPHAPDTHSPLVAALRGCGLPAKPVGPRAGGPALRVTGRRGLARLAELVGPMPDGAIERTWPLVS</sequence>
<evidence type="ECO:0000313" key="1">
    <source>
        <dbReference type="EMBL" id="SDY13892.1"/>
    </source>
</evidence>
<name>A0A1H3HEJ1_9PSEU</name>
<organism evidence="1 2">
    <name type="scientific">Saccharopolyspora shandongensis</name>
    <dbReference type="NCBI Taxonomy" id="418495"/>
    <lineage>
        <taxon>Bacteria</taxon>
        <taxon>Bacillati</taxon>
        <taxon>Actinomycetota</taxon>
        <taxon>Actinomycetes</taxon>
        <taxon>Pseudonocardiales</taxon>
        <taxon>Pseudonocardiaceae</taxon>
        <taxon>Saccharopolyspora</taxon>
    </lineage>
</organism>
<keyword evidence="2" id="KW-1185">Reference proteome</keyword>